<evidence type="ECO:0000256" key="9">
    <source>
        <dbReference type="SAM" id="MobiDB-lite"/>
    </source>
</evidence>
<feature type="compositionally biased region" description="Basic and acidic residues" evidence="9">
    <location>
        <begin position="1"/>
        <end position="10"/>
    </location>
</feature>
<evidence type="ECO:0000313" key="10">
    <source>
        <dbReference type="EMBL" id="KAL3794709.1"/>
    </source>
</evidence>
<feature type="compositionally biased region" description="Polar residues" evidence="9">
    <location>
        <begin position="98"/>
        <end position="116"/>
    </location>
</feature>
<sequence>MEEIAERIEEQGSSSLEATYIEASSQPIINHEQEDHEKVLKNHGDDVETTNKTEVANAKVSNAAASASSGNISGLQEQSANGGGGASSGAAGMEVEPNESSDAADNSTPTAIMQTKSSRHDGDNASDDSDAEVGAFDLLASRKRKRKKAKAKTISIGLPSPPCEQDEAKGKSQELDVVPDIRGLDFLKEEEEICYDFDFDDEEDNFDSSQTNSVIDSQLQVEIAALLAEKEADVAKIQAYLKSKWVDRTKDVQNQINKLRAEMLLKQERQREQLADNHKRHLAEDEKRMDEGLAWLRLEQKKELEMKLQKYQEDEQEGTLDQESTMEWNTFMAQLKSRHEEQVKLFEEQKRAVRKKSEKELRAQSIILTTHHKKRQAEADRHVQNSLAKKCLERQEQLKAKLLKLHTERYDKKLAKLRSRVSSSCDNVKSCVNPESAHQLKLDHDESGSSLCHQAVARHKRRKISTNNASFGMSIEVHNEGIIMQTKSTDTDHSDSSTHSHRNNAFIPWGVKARNILHSVIYGEIPSCSEINLTHLNSSGKQDLDGGMVRCMITDMRTSQDTASCHRAETYVNHLVSINGQEIQHLTEQQSSIRKEIETLTSEYKSAAKIEETAANAEKEAFAAHKGSRDTWNMFKNQAQHFFSTDNKSKLLGAMTDYKDNYETTKDALLASKKSLESARVVAVTKRMELQRLKEQSANNEKKLKALKRESSPLKVLKSTQDITGARVESIITTIHNVAEKRRSIVNEKKTNGTMSSEWKGVTLDKKSIWQKMQRKRVNTVLRTSHHSIVRNLVLKTESSRKPSDCFDMGNEDAAVDPSLRAEELLLLALHPEAPSGTFSGSPETEPGWRVCLDPPPPDNPRSILHTDREGILGQSFLSVCCSTGRQAASFIESHRLRTLDNDAPLSFATKVSCLAETNPTQDKKATAGRWNERSDTLIFIPDELILHFPDVLNADPLAVSDEQMKLGYSFVVKDSVESDPSAKKAPETKKKSTSKAKSKSKTEPKKAKSASKNAKGAAKSGSKSQVDDTQQQQQVLQSILDSTLTQSQAEIQYAERKRIASAIAAAAVIVSLSAIKLKLRRHKRVQDEKDDLPLPYPPTPSHKHWLWRHAQSLAPNPDSPHQSHDLLFLEWSKKLNSKVIMFEIPIKGRFVVVCDASIAKYILMGNHIKSPTYASLVPLIGRKSMVATEGQTWSTQRRLYNPCFDPSFLKNCVSTIVEKCNRFIAKCDEDIDSGRATNMLSRAVDLTSDVLAQLAFGEDWGCDENEEGLATLQTIRELTSVVGENMRNPLLQLSLRQRIKTWRLSRSLEQAMQRLVHRRLKAMECDDSNKKDILTTTLSHVLKSNTAAKISFSSSDMENMTSQLQTFYFAGHDTTATTIAWAFWLLVQHPQVIQRAREEVITHLGKEWAEQAQHAKQLNESSYEALQKCEYLDAVARETLRLYPPAASTRYTSDPNANAGGFKLGDAIVHVNFYAIQRDPDVWEDADSFIPDRFLGEEGQKRIASFSFLPFSKGMRDCIGKYFALIETKVALAVLISRYDASVVDGVELYGSRLTSIPMGGCKVELRRRLM</sequence>
<keyword evidence="2 7" id="KW-0349">Heme</keyword>
<comment type="similarity">
    <text evidence="1">Belongs to the cytochrome P450 family.</text>
</comment>
<comment type="caution">
    <text evidence="10">The sequence shown here is derived from an EMBL/GenBank/DDBJ whole genome shotgun (WGS) entry which is preliminary data.</text>
</comment>
<evidence type="ECO:0008006" key="12">
    <source>
        <dbReference type="Google" id="ProtNLM"/>
    </source>
</evidence>
<dbReference type="InterPro" id="IPR017972">
    <property type="entry name" value="Cyt_P450_CS"/>
</dbReference>
<feature type="region of interest" description="Disordered" evidence="9">
    <location>
        <begin position="150"/>
        <end position="173"/>
    </location>
</feature>
<organism evidence="10 11">
    <name type="scientific">Cyclotella atomus</name>
    <dbReference type="NCBI Taxonomy" id="382360"/>
    <lineage>
        <taxon>Eukaryota</taxon>
        <taxon>Sar</taxon>
        <taxon>Stramenopiles</taxon>
        <taxon>Ochrophyta</taxon>
        <taxon>Bacillariophyta</taxon>
        <taxon>Coscinodiscophyceae</taxon>
        <taxon>Thalassiosirophycidae</taxon>
        <taxon>Stephanodiscales</taxon>
        <taxon>Stephanodiscaceae</taxon>
        <taxon>Cyclotella</taxon>
    </lineage>
</organism>
<dbReference type="SUPFAM" id="SSF48264">
    <property type="entry name" value="Cytochrome P450"/>
    <property type="match status" value="1"/>
</dbReference>
<dbReference type="Pfam" id="PF00067">
    <property type="entry name" value="p450"/>
    <property type="match status" value="1"/>
</dbReference>
<evidence type="ECO:0000256" key="5">
    <source>
        <dbReference type="ARBA" id="ARBA00023004"/>
    </source>
</evidence>
<keyword evidence="5 7" id="KW-0408">Iron</keyword>
<evidence type="ECO:0000256" key="3">
    <source>
        <dbReference type="ARBA" id="ARBA00022723"/>
    </source>
</evidence>
<feature type="binding site" description="axial binding residue" evidence="7">
    <location>
        <position position="1519"/>
    </location>
    <ligand>
        <name>heme</name>
        <dbReference type="ChEBI" id="CHEBI:30413"/>
    </ligand>
    <ligandPart>
        <name>Fe</name>
        <dbReference type="ChEBI" id="CHEBI:18248"/>
    </ligandPart>
</feature>
<proteinExistence type="inferred from homology"/>
<evidence type="ECO:0000256" key="6">
    <source>
        <dbReference type="ARBA" id="ARBA00023033"/>
    </source>
</evidence>
<feature type="compositionally biased region" description="Low complexity" evidence="9">
    <location>
        <begin position="1011"/>
        <end position="1031"/>
    </location>
</feature>
<evidence type="ECO:0000256" key="1">
    <source>
        <dbReference type="ARBA" id="ARBA00010617"/>
    </source>
</evidence>
<feature type="region of interest" description="Disordered" evidence="9">
    <location>
        <begin position="978"/>
        <end position="1031"/>
    </location>
</feature>
<keyword evidence="3 7" id="KW-0479">Metal-binding</keyword>
<feature type="region of interest" description="Disordered" evidence="9">
    <location>
        <begin position="1"/>
        <end position="130"/>
    </location>
</feature>
<dbReference type="InterPro" id="IPR002401">
    <property type="entry name" value="Cyt_P450_E_grp-I"/>
</dbReference>
<keyword evidence="4" id="KW-0560">Oxidoreductase</keyword>
<dbReference type="PANTHER" id="PTHR24291">
    <property type="entry name" value="CYTOCHROME P450 FAMILY 4"/>
    <property type="match status" value="1"/>
</dbReference>
<dbReference type="InterPro" id="IPR036396">
    <property type="entry name" value="Cyt_P450_sf"/>
</dbReference>
<feature type="coiled-coil region" evidence="8">
    <location>
        <begin position="249"/>
        <end position="356"/>
    </location>
</feature>
<keyword evidence="8" id="KW-0175">Coiled coil</keyword>
<feature type="compositionally biased region" description="Basic and acidic residues" evidence="9">
    <location>
        <begin position="31"/>
        <end position="51"/>
    </location>
</feature>
<keyword evidence="11" id="KW-1185">Reference proteome</keyword>
<dbReference type="GO" id="GO:0004497">
    <property type="term" value="F:monooxygenase activity"/>
    <property type="evidence" value="ECO:0007669"/>
    <property type="project" value="UniProtKB-KW"/>
</dbReference>
<gene>
    <name evidence="10" type="ORF">ACHAWO_012356</name>
</gene>
<dbReference type="InterPro" id="IPR050196">
    <property type="entry name" value="Cytochrome_P450_Monoox"/>
</dbReference>
<dbReference type="InterPro" id="IPR001128">
    <property type="entry name" value="Cyt_P450"/>
</dbReference>
<reference evidence="10 11" key="1">
    <citation type="submission" date="2024-10" db="EMBL/GenBank/DDBJ databases">
        <title>Updated reference genomes for cyclostephanoid diatoms.</title>
        <authorList>
            <person name="Roberts W.R."/>
            <person name="Alverson A.J."/>
        </authorList>
    </citation>
    <scope>NUCLEOTIDE SEQUENCE [LARGE SCALE GENOMIC DNA]</scope>
    <source>
        <strain evidence="10 11">AJA010-31</strain>
    </source>
</reference>
<dbReference type="PROSITE" id="PS00086">
    <property type="entry name" value="CYTOCHROME_P450"/>
    <property type="match status" value="1"/>
</dbReference>
<dbReference type="Gene3D" id="1.10.630.10">
    <property type="entry name" value="Cytochrome P450"/>
    <property type="match status" value="1"/>
</dbReference>
<dbReference type="Proteomes" id="UP001530400">
    <property type="component" value="Unassembled WGS sequence"/>
</dbReference>
<evidence type="ECO:0000256" key="4">
    <source>
        <dbReference type="ARBA" id="ARBA00023002"/>
    </source>
</evidence>
<comment type="cofactor">
    <cofactor evidence="7">
        <name>heme</name>
        <dbReference type="ChEBI" id="CHEBI:30413"/>
    </cofactor>
</comment>
<feature type="compositionally biased region" description="Low complexity" evidence="9">
    <location>
        <begin position="55"/>
        <end position="69"/>
    </location>
</feature>
<dbReference type="PANTHER" id="PTHR24291:SF50">
    <property type="entry name" value="BIFUNCTIONAL ALBAFLAVENONE MONOOXYGENASE_TERPENE SYNTHASE"/>
    <property type="match status" value="1"/>
</dbReference>
<accession>A0ABD3Q2N6</accession>
<name>A0ABD3Q2N6_9STRA</name>
<evidence type="ECO:0000313" key="11">
    <source>
        <dbReference type="Proteomes" id="UP001530400"/>
    </source>
</evidence>
<feature type="compositionally biased region" description="Basic and acidic residues" evidence="9">
    <location>
        <begin position="978"/>
        <end position="991"/>
    </location>
</feature>
<dbReference type="PRINTS" id="PR00463">
    <property type="entry name" value="EP450I"/>
</dbReference>
<evidence type="ECO:0000256" key="2">
    <source>
        <dbReference type="ARBA" id="ARBA00022617"/>
    </source>
</evidence>
<dbReference type="EMBL" id="JALLPJ020000345">
    <property type="protein sequence ID" value="KAL3794709.1"/>
    <property type="molecule type" value="Genomic_DNA"/>
</dbReference>
<feature type="compositionally biased region" description="Polar residues" evidence="9">
    <location>
        <begin position="11"/>
        <end position="28"/>
    </location>
</feature>
<dbReference type="PRINTS" id="PR00385">
    <property type="entry name" value="P450"/>
</dbReference>
<dbReference type="GO" id="GO:0046872">
    <property type="term" value="F:metal ion binding"/>
    <property type="evidence" value="ECO:0007669"/>
    <property type="project" value="UniProtKB-KW"/>
</dbReference>
<evidence type="ECO:0000256" key="8">
    <source>
        <dbReference type="SAM" id="Coils"/>
    </source>
</evidence>
<protein>
    <recommendedName>
        <fullName evidence="12">Cytochrome P450</fullName>
    </recommendedName>
</protein>
<keyword evidence="6" id="KW-0503">Monooxygenase</keyword>
<evidence type="ECO:0000256" key="7">
    <source>
        <dbReference type="PIRSR" id="PIRSR602401-1"/>
    </source>
</evidence>